<dbReference type="GeneID" id="84896978"/>
<dbReference type="UniPathway" id="UPA00148"/>
<dbReference type="NCBIfam" id="NF004647">
    <property type="entry name" value="PRK05990.1"/>
    <property type="match status" value="1"/>
</dbReference>
<dbReference type="EMBL" id="AMEM01000017">
    <property type="protein sequence ID" value="EKX90675.1"/>
    <property type="molecule type" value="Genomic_DNA"/>
</dbReference>
<keyword evidence="5 8" id="KW-0808">Transferase</keyword>
<protein>
    <submittedName>
        <fullName evidence="8">Precorrin-2 C(20)-methyltransferase</fullName>
    </submittedName>
</protein>
<keyword evidence="6" id="KW-0949">S-adenosyl-L-methionine</keyword>
<dbReference type="CDD" id="cd11646">
    <property type="entry name" value="Precorrin_3B_C17_MT"/>
    <property type="match status" value="1"/>
</dbReference>
<dbReference type="InterPro" id="IPR051810">
    <property type="entry name" value="Precorrin_MeTrfase"/>
</dbReference>
<dbReference type="InterPro" id="IPR014777">
    <property type="entry name" value="4pyrrole_Mease_sub1"/>
</dbReference>
<name>L1MHY7_9CORY</name>
<dbReference type="InterPro" id="IPR012382">
    <property type="entry name" value="CobI/CbiL"/>
</dbReference>
<feature type="domain" description="Tetrapyrrole methylase" evidence="7">
    <location>
        <begin position="251"/>
        <end position="457"/>
    </location>
</feature>
<gene>
    <name evidence="8" type="ORF">HMPREF9997_01171</name>
</gene>
<keyword evidence="3" id="KW-0169">Cobalamin biosynthesis</keyword>
<keyword evidence="4 8" id="KW-0489">Methyltransferase</keyword>
<evidence type="ECO:0000256" key="1">
    <source>
        <dbReference type="ARBA" id="ARBA00004953"/>
    </source>
</evidence>
<dbReference type="HOGENOM" id="CLU_029920_1_0_11"/>
<dbReference type="Gene3D" id="3.30.950.10">
    <property type="entry name" value="Methyltransferase, Cobalt-precorrin-4 Transmethylase, Domain 2"/>
    <property type="match status" value="2"/>
</dbReference>
<dbReference type="STRING" id="1035195.HMPREF9997_01171"/>
<evidence type="ECO:0000259" key="7">
    <source>
        <dbReference type="Pfam" id="PF00590"/>
    </source>
</evidence>
<dbReference type="GO" id="GO:0030788">
    <property type="term" value="F:precorrin-2 C20-methyltransferase activity"/>
    <property type="evidence" value="ECO:0007669"/>
    <property type="project" value="InterPro"/>
</dbReference>
<dbReference type="eggNOG" id="COG2243">
    <property type="taxonomic scope" value="Bacteria"/>
</dbReference>
<dbReference type="Proteomes" id="UP000010445">
    <property type="component" value="Unassembled WGS sequence"/>
</dbReference>
<dbReference type="OrthoDB" id="9804789at2"/>
<accession>L1MHY7</accession>
<dbReference type="NCBIfam" id="TIGR01466">
    <property type="entry name" value="cobJ_cbiH"/>
    <property type="match status" value="1"/>
</dbReference>
<dbReference type="RefSeq" id="WP_006063408.1">
    <property type="nucleotide sequence ID" value="NZ_KB290831.1"/>
</dbReference>
<evidence type="ECO:0000256" key="6">
    <source>
        <dbReference type="ARBA" id="ARBA00022691"/>
    </source>
</evidence>
<comment type="pathway">
    <text evidence="1">Cofactor biosynthesis; adenosylcobalamin biosynthesis.</text>
</comment>
<dbReference type="GO" id="GO:0032259">
    <property type="term" value="P:methylation"/>
    <property type="evidence" value="ECO:0007669"/>
    <property type="project" value="UniProtKB-KW"/>
</dbReference>
<evidence type="ECO:0000256" key="4">
    <source>
        <dbReference type="ARBA" id="ARBA00022603"/>
    </source>
</evidence>
<dbReference type="NCBIfam" id="TIGR01467">
    <property type="entry name" value="cobI_cbiL"/>
    <property type="match status" value="1"/>
</dbReference>
<evidence type="ECO:0000256" key="2">
    <source>
        <dbReference type="ARBA" id="ARBA00005879"/>
    </source>
</evidence>
<sequence length="494" mass="52965">MSAQLIGVGVGPGDPELLTLAAVAAIESADVVAYHARPGGSSTARSIAERFFRDGQIHELLHYPVTTGITDHPGGYAGAMAEFYVEAAARLSAHLDAGRTVAVLALGDPMLYSSYQHLHRILEGRYPTRVIPGVPSVTAAADVLGQPLAEDEEVLTILPGTLPESELVEHLRRTDTAVIMKLGRTFTKVRRALQATGAVERAYVVSRVGMDNQDTVAVADADPEAIPYFSVIVVPSTSVGRRVAEEHKGEVVVVGLGPGADKWTTPEVVEELARATDIVGYSTYVNRVAERAGQRRHLSDNKVEAERAAMALDMAKRGRRVAVVSSGDPGVFAMAAAVLEVADDPQWREVPVRIVPGMTAAQAVASRVGAPLGHDFGMVSLSDRLKPWEQVEKRIRALAGADMAFAVYNPASKERRWQVAALRDIVLEYQSPDTPVIVARAVGSDQESVAVKTLAEFDPEVVDMRTMVIVGASTTASYEGLNGVRVFTSRRYGE</sequence>
<dbReference type="GO" id="GO:0009236">
    <property type="term" value="P:cobalamin biosynthetic process"/>
    <property type="evidence" value="ECO:0007669"/>
    <property type="project" value="UniProtKB-UniPathway"/>
</dbReference>
<dbReference type="eggNOG" id="COG1010">
    <property type="taxonomic scope" value="Bacteria"/>
</dbReference>
<dbReference type="InterPro" id="IPR006364">
    <property type="entry name" value="CobI/CbiL/CobIJ_dom"/>
</dbReference>
<dbReference type="PATRIC" id="fig|1035195.3.peg.1051"/>
<keyword evidence="9" id="KW-1185">Reference proteome</keyword>
<organism evidence="8 9">
    <name type="scientific">Corynebacterium durum F0235</name>
    <dbReference type="NCBI Taxonomy" id="1035195"/>
    <lineage>
        <taxon>Bacteria</taxon>
        <taxon>Bacillati</taxon>
        <taxon>Actinomycetota</taxon>
        <taxon>Actinomycetes</taxon>
        <taxon>Mycobacteriales</taxon>
        <taxon>Corynebacteriaceae</taxon>
        <taxon>Corynebacterium</taxon>
    </lineage>
</organism>
<dbReference type="Gene3D" id="3.40.1010.10">
    <property type="entry name" value="Cobalt-precorrin-4 Transmethylase, Domain 1"/>
    <property type="match status" value="2"/>
</dbReference>
<dbReference type="PANTHER" id="PTHR47036">
    <property type="entry name" value="COBALT-FACTOR III C(17)-METHYLTRANSFERASE-RELATED"/>
    <property type="match status" value="1"/>
</dbReference>
<dbReference type="SUPFAM" id="SSF53790">
    <property type="entry name" value="Tetrapyrrole methylase"/>
    <property type="match status" value="2"/>
</dbReference>
<proteinExistence type="inferred from homology"/>
<evidence type="ECO:0000313" key="8">
    <source>
        <dbReference type="EMBL" id="EKX90675.1"/>
    </source>
</evidence>
<evidence type="ECO:0000256" key="5">
    <source>
        <dbReference type="ARBA" id="ARBA00022679"/>
    </source>
</evidence>
<comment type="similarity">
    <text evidence="2">Belongs to the precorrin methyltransferase family.</text>
</comment>
<dbReference type="InterPro" id="IPR000878">
    <property type="entry name" value="4pyrrol_Mease"/>
</dbReference>
<feature type="domain" description="Tetrapyrrole methylase" evidence="7">
    <location>
        <begin position="5"/>
        <end position="216"/>
    </location>
</feature>
<dbReference type="InterPro" id="IPR035996">
    <property type="entry name" value="4pyrrol_Methylase_sf"/>
</dbReference>
<dbReference type="CDD" id="cd11645">
    <property type="entry name" value="Precorrin_2_C20_MT"/>
    <property type="match status" value="1"/>
</dbReference>
<reference evidence="8 9" key="1">
    <citation type="submission" date="2012-05" db="EMBL/GenBank/DDBJ databases">
        <authorList>
            <person name="Weinstock G."/>
            <person name="Sodergren E."/>
            <person name="Lobos E.A."/>
            <person name="Fulton L."/>
            <person name="Fulton R."/>
            <person name="Courtney L."/>
            <person name="Fronick C."/>
            <person name="O'Laughlin M."/>
            <person name="Godfrey J."/>
            <person name="Wilson R.M."/>
            <person name="Miner T."/>
            <person name="Farmer C."/>
            <person name="Delehaunty K."/>
            <person name="Cordes M."/>
            <person name="Minx P."/>
            <person name="Tomlinson C."/>
            <person name="Chen J."/>
            <person name="Wollam A."/>
            <person name="Pepin K.H."/>
            <person name="Bhonagiri V."/>
            <person name="Zhang X."/>
            <person name="Suruliraj S."/>
            <person name="Warren W."/>
            <person name="Mitreva M."/>
            <person name="Mardis E.R."/>
            <person name="Wilson R.K."/>
        </authorList>
    </citation>
    <scope>NUCLEOTIDE SEQUENCE [LARGE SCALE GENOMIC DNA]</scope>
    <source>
        <strain evidence="8 9">F0235</strain>
    </source>
</reference>
<comment type="caution">
    <text evidence="8">The sequence shown here is derived from an EMBL/GenBank/DDBJ whole genome shotgun (WGS) entry which is preliminary data.</text>
</comment>
<dbReference type="InterPro" id="IPR006363">
    <property type="entry name" value="Cbl_synth_CobJ/CibH_dom"/>
</dbReference>
<evidence type="ECO:0000256" key="3">
    <source>
        <dbReference type="ARBA" id="ARBA00022573"/>
    </source>
</evidence>
<dbReference type="InterPro" id="IPR014776">
    <property type="entry name" value="4pyrrole_Mease_sub2"/>
</dbReference>
<dbReference type="PANTHER" id="PTHR47036:SF1">
    <property type="entry name" value="COBALT-FACTOR III C(17)-METHYLTRANSFERASE-RELATED"/>
    <property type="match status" value="1"/>
</dbReference>
<evidence type="ECO:0000313" key="9">
    <source>
        <dbReference type="Proteomes" id="UP000010445"/>
    </source>
</evidence>
<dbReference type="AlphaFoldDB" id="L1MHY7"/>
<dbReference type="Pfam" id="PF00590">
    <property type="entry name" value="TP_methylase"/>
    <property type="match status" value="2"/>
</dbReference>